<name>A0A0X3T5Y3_9RHOB</name>
<feature type="transmembrane region" description="Helical" evidence="1">
    <location>
        <begin position="70"/>
        <end position="89"/>
    </location>
</feature>
<dbReference type="AlphaFoldDB" id="A0A0X3T5Y3"/>
<organism evidence="2 3">
    <name type="scientific">Ruegeria profundi</name>
    <dbReference type="NCBI Taxonomy" id="1685378"/>
    <lineage>
        <taxon>Bacteria</taxon>
        <taxon>Pseudomonadati</taxon>
        <taxon>Pseudomonadota</taxon>
        <taxon>Alphaproteobacteria</taxon>
        <taxon>Rhodobacterales</taxon>
        <taxon>Roseobacteraceae</taxon>
        <taxon>Ruegeria</taxon>
    </lineage>
</organism>
<keyword evidence="2" id="KW-0808">Transferase</keyword>
<keyword evidence="1" id="KW-0812">Transmembrane</keyword>
<keyword evidence="1" id="KW-0472">Membrane</keyword>
<keyword evidence="3" id="KW-1185">Reference proteome</keyword>
<keyword evidence="1" id="KW-1133">Transmembrane helix</keyword>
<feature type="transmembrane region" description="Helical" evidence="1">
    <location>
        <begin position="37"/>
        <end position="58"/>
    </location>
</feature>
<dbReference type="EMBL" id="LQBP01000031">
    <property type="protein sequence ID" value="KUJ71049.1"/>
    <property type="molecule type" value="Genomic_DNA"/>
</dbReference>
<gene>
    <name evidence="2" type="ORF">AVO44_20500</name>
</gene>
<evidence type="ECO:0000313" key="3">
    <source>
        <dbReference type="Proteomes" id="UP000053690"/>
    </source>
</evidence>
<evidence type="ECO:0000256" key="1">
    <source>
        <dbReference type="SAM" id="Phobius"/>
    </source>
</evidence>
<dbReference type="STRING" id="1685378.AVO44_20500"/>
<dbReference type="Pfam" id="PF04657">
    <property type="entry name" value="DMT_YdcZ"/>
    <property type="match status" value="1"/>
</dbReference>
<dbReference type="PANTHER" id="PTHR34821">
    <property type="entry name" value="INNER MEMBRANE PROTEIN YDCZ"/>
    <property type="match status" value="1"/>
</dbReference>
<reference evidence="3" key="1">
    <citation type="submission" date="2015-12" db="EMBL/GenBank/DDBJ databases">
        <authorList>
            <person name="Zhang G."/>
            <person name="Stingl U."/>
        </authorList>
    </citation>
    <scope>NUCLEOTIDE SEQUENCE [LARGE SCALE GENOMIC DNA]</scope>
    <source>
        <strain evidence="3">ZGT108</strain>
    </source>
</reference>
<protein>
    <submittedName>
        <fullName evidence="2">Amidophosphoribosyltransferase</fullName>
    </submittedName>
</protein>
<dbReference type="GO" id="GO:0005886">
    <property type="term" value="C:plasma membrane"/>
    <property type="evidence" value="ECO:0007669"/>
    <property type="project" value="TreeGrafter"/>
</dbReference>
<dbReference type="PANTHER" id="PTHR34821:SF2">
    <property type="entry name" value="INNER MEMBRANE PROTEIN YDCZ"/>
    <property type="match status" value="1"/>
</dbReference>
<dbReference type="Proteomes" id="UP000053690">
    <property type="component" value="Unassembled WGS sequence"/>
</dbReference>
<accession>A0A0X3T5Y3</accession>
<dbReference type="InterPro" id="IPR006750">
    <property type="entry name" value="YdcZ"/>
</dbReference>
<dbReference type="GO" id="GO:0016757">
    <property type="term" value="F:glycosyltransferase activity"/>
    <property type="evidence" value="ECO:0007669"/>
    <property type="project" value="UniProtKB-KW"/>
</dbReference>
<feature type="transmembrane region" description="Helical" evidence="1">
    <location>
        <begin position="95"/>
        <end position="117"/>
    </location>
</feature>
<proteinExistence type="predicted"/>
<comment type="caution">
    <text evidence="2">The sequence shown here is derived from an EMBL/GenBank/DDBJ whole genome shotgun (WGS) entry which is preliminary data.</text>
</comment>
<keyword evidence="2" id="KW-0328">Glycosyltransferase</keyword>
<sequence length="148" mass="15206">MNMGLWIALLVVIGAGAAASLQAPVNAALVRVTGNSILVSVVSFGVGFLVLALIALYSGGLTSIPKLGKADWWMFLGGALGAFSVWGMLWGVPLLGVVTMISALILGQMVAALLLDYVGAFGLPVRELTLPRAVGTILVVAGVILSRF</sequence>
<evidence type="ECO:0000313" key="2">
    <source>
        <dbReference type="EMBL" id="KUJ71049.1"/>
    </source>
</evidence>
<feature type="transmembrane region" description="Helical" evidence="1">
    <location>
        <begin position="129"/>
        <end position="146"/>
    </location>
</feature>